<dbReference type="EMBL" id="CM037159">
    <property type="protein sequence ID" value="KAH7866742.1"/>
    <property type="molecule type" value="Genomic_DNA"/>
</dbReference>
<evidence type="ECO:0000313" key="2">
    <source>
        <dbReference type="Proteomes" id="UP000828048"/>
    </source>
</evidence>
<sequence>MAATAISLHFRTRHRRRPISNPPTLHFFSSSSSSSTPSDSTNAEDRHTPSSPPPPPPQSQSQSQSQSSWSSYFSDVKARLKQNPSHQQQQIRNPLPPFSFAQTPSKAASHEKIRKNLAEFSLRHAAPHPADNSSPQQQQPLSIQELYKRRSENSAIEASNEGRGGGNRSFDAIRESLRQMKPKQAANNTNQATNNNDPLSLLRFKDILKMKPVDPNGGTDNQLPDKVFGKEMREKKEKKENEWSARTEFLRNYTFDELGQKLRKLRPEGKKGEWFSFGELNERLMKLRELEEKEAEERRSGLNFAELRQSLMFLSMSKDEKTKKQNLQRLDVLGQLGGTPNFMLSPPKEHLVEKYFHPDNMSSSEKMKLELQKVRDEFKMSESDCGSARVQVAQLTTKIKHLSTALHKKDKHSRKGLQAMVQRRKKLLKYLRRTDWDSYCLVLSKLGLRDNPDFKILTYPRKST</sequence>
<dbReference type="Proteomes" id="UP000828048">
    <property type="component" value="Chromosome 9"/>
</dbReference>
<proteinExistence type="predicted"/>
<keyword evidence="2" id="KW-1185">Reference proteome</keyword>
<name>A0ACB7ZLI2_9ERIC</name>
<accession>A0ACB7ZLI2</accession>
<gene>
    <name evidence="1" type="ORF">Vadar_024345</name>
</gene>
<reference evidence="1 2" key="1">
    <citation type="journal article" date="2021" name="Hortic Res">
        <title>High-quality reference genome and annotation aids understanding of berry development for evergreen blueberry (Vaccinium darrowii).</title>
        <authorList>
            <person name="Yu J."/>
            <person name="Hulse-Kemp A.M."/>
            <person name="Babiker E."/>
            <person name="Staton M."/>
        </authorList>
    </citation>
    <scope>NUCLEOTIDE SEQUENCE [LARGE SCALE GENOMIC DNA]</scope>
    <source>
        <strain evidence="2">cv. NJ 8807/NJ 8810</strain>
        <tissue evidence="1">Young leaf</tissue>
    </source>
</reference>
<protein>
    <submittedName>
        <fullName evidence="1">Uncharacterized protein</fullName>
    </submittedName>
</protein>
<organism evidence="1 2">
    <name type="scientific">Vaccinium darrowii</name>
    <dbReference type="NCBI Taxonomy" id="229202"/>
    <lineage>
        <taxon>Eukaryota</taxon>
        <taxon>Viridiplantae</taxon>
        <taxon>Streptophyta</taxon>
        <taxon>Embryophyta</taxon>
        <taxon>Tracheophyta</taxon>
        <taxon>Spermatophyta</taxon>
        <taxon>Magnoliopsida</taxon>
        <taxon>eudicotyledons</taxon>
        <taxon>Gunneridae</taxon>
        <taxon>Pentapetalae</taxon>
        <taxon>asterids</taxon>
        <taxon>Ericales</taxon>
        <taxon>Ericaceae</taxon>
        <taxon>Vaccinioideae</taxon>
        <taxon>Vaccinieae</taxon>
        <taxon>Vaccinium</taxon>
    </lineage>
</organism>
<comment type="caution">
    <text evidence="1">The sequence shown here is derived from an EMBL/GenBank/DDBJ whole genome shotgun (WGS) entry which is preliminary data.</text>
</comment>
<evidence type="ECO:0000313" key="1">
    <source>
        <dbReference type="EMBL" id="KAH7866742.1"/>
    </source>
</evidence>